<dbReference type="Proteomes" id="UP001256827">
    <property type="component" value="Chromosome"/>
</dbReference>
<protein>
    <submittedName>
        <fullName evidence="2">Uncharacterized protein</fullName>
    </submittedName>
</protein>
<feature type="signal peptide" evidence="1">
    <location>
        <begin position="1"/>
        <end position="26"/>
    </location>
</feature>
<evidence type="ECO:0000313" key="3">
    <source>
        <dbReference type="Proteomes" id="UP001256827"/>
    </source>
</evidence>
<sequence>MKSSFRTYLFSLMVACAMVTGCAQNAKVTDADMRERIRTELGTVDKVTVMSTDGQEVALDLPTFLNELQGQGKDLQLSNEPLKQEEARFTLVLYRKQLAPLVVTVGEKASQFGENTYRGTGAATFYQWVHRLTGKGLLAMRADSILLSAEDLTLSRVLQDKETTYIQAVLGKAVPETEMPQSQHPLYPYYKLRLDSAERPLEVTVLTPTLISVPFGRDTQYFQVDGSMFSRLTEYLVPKENPGQPIEKLFKATNIRAEATGEMRVNERNLDVTQSTVEQGKAHQIVRLLKTGVRLGDAPKQVGPEQYRVHFRVNGEERTVIFYERHFCIDQVWYGHSQLQKSVWKLLEPAQK</sequence>
<organism evidence="2 3">
    <name type="scientific">Brevibacillus brevis</name>
    <name type="common">Bacillus brevis</name>
    <dbReference type="NCBI Taxonomy" id="1393"/>
    <lineage>
        <taxon>Bacteria</taxon>
        <taxon>Bacillati</taxon>
        <taxon>Bacillota</taxon>
        <taxon>Bacilli</taxon>
        <taxon>Bacillales</taxon>
        <taxon>Paenibacillaceae</taxon>
        <taxon>Brevibacillus</taxon>
    </lineage>
</organism>
<gene>
    <name evidence="2" type="ORF">RGB73_17680</name>
</gene>
<dbReference type="EMBL" id="CP134050">
    <property type="protein sequence ID" value="WNC12560.1"/>
    <property type="molecule type" value="Genomic_DNA"/>
</dbReference>
<evidence type="ECO:0000256" key="1">
    <source>
        <dbReference type="SAM" id="SignalP"/>
    </source>
</evidence>
<keyword evidence="3" id="KW-1185">Reference proteome</keyword>
<evidence type="ECO:0000313" key="2">
    <source>
        <dbReference type="EMBL" id="WNC12560.1"/>
    </source>
</evidence>
<proteinExistence type="predicted"/>
<accession>A0ABY9SXJ3</accession>
<keyword evidence="1" id="KW-0732">Signal</keyword>
<name>A0ABY9SXJ3_BREBE</name>
<feature type="chain" id="PRO_5046723490" evidence="1">
    <location>
        <begin position="27"/>
        <end position="352"/>
    </location>
</feature>
<reference evidence="2 3" key="1">
    <citation type="submission" date="2023-09" db="EMBL/GenBank/DDBJ databases">
        <title>Complete Genome and Methylome dissection of Bacillus brevis NEB573 original source of BbsI restriction endonuclease.</title>
        <authorList>
            <person name="Fomenkov A."/>
            <person name="Roberts R.D."/>
        </authorList>
    </citation>
    <scope>NUCLEOTIDE SEQUENCE [LARGE SCALE GENOMIC DNA]</scope>
    <source>
        <strain evidence="2 3">NEB573</strain>
    </source>
</reference>
<dbReference type="RefSeq" id="WP_310764038.1">
    <property type="nucleotide sequence ID" value="NZ_CP134050.1"/>
</dbReference>
<dbReference type="PROSITE" id="PS51257">
    <property type="entry name" value="PROKAR_LIPOPROTEIN"/>
    <property type="match status" value="1"/>
</dbReference>